<feature type="region of interest" description="Disordered" evidence="1">
    <location>
        <begin position="129"/>
        <end position="196"/>
    </location>
</feature>
<reference evidence="2 3" key="1">
    <citation type="journal article" date="2007" name="Nature">
        <title>Evolution of genes and genomes on the Drosophila phylogeny.</title>
        <authorList>
            <consortium name="Drosophila 12 Genomes Consortium"/>
            <person name="Clark A.G."/>
            <person name="Eisen M.B."/>
            <person name="Smith D.R."/>
            <person name="Bergman C.M."/>
            <person name="Oliver B."/>
            <person name="Markow T.A."/>
            <person name="Kaufman T.C."/>
            <person name="Kellis M."/>
            <person name="Gelbart W."/>
            <person name="Iyer V.N."/>
            <person name="Pollard D.A."/>
            <person name="Sackton T.B."/>
            <person name="Larracuente A.M."/>
            <person name="Singh N.D."/>
            <person name="Abad J.P."/>
            <person name="Abt D.N."/>
            <person name="Adryan B."/>
            <person name="Aguade M."/>
            <person name="Akashi H."/>
            <person name="Anderson W.W."/>
            <person name="Aquadro C.F."/>
            <person name="Ardell D.H."/>
            <person name="Arguello R."/>
            <person name="Artieri C.G."/>
            <person name="Barbash D.A."/>
            <person name="Barker D."/>
            <person name="Barsanti P."/>
            <person name="Batterham P."/>
            <person name="Batzoglou S."/>
            <person name="Begun D."/>
            <person name="Bhutkar A."/>
            <person name="Blanco E."/>
            <person name="Bosak S.A."/>
            <person name="Bradley R.K."/>
            <person name="Brand A.D."/>
            <person name="Brent M.R."/>
            <person name="Brooks A.N."/>
            <person name="Brown R.H."/>
            <person name="Butlin R.K."/>
            <person name="Caggese C."/>
            <person name="Calvi B.R."/>
            <person name="Bernardo de Carvalho A."/>
            <person name="Caspi A."/>
            <person name="Castrezana S."/>
            <person name="Celniker S.E."/>
            <person name="Chang J.L."/>
            <person name="Chapple C."/>
            <person name="Chatterji S."/>
            <person name="Chinwalla A."/>
            <person name="Civetta A."/>
            <person name="Clifton S.W."/>
            <person name="Comeron J.M."/>
            <person name="Costello J.C."/>
            <person name="Coyne J.A."/>
            <person name="Daub J."/>
            <person name="David R.G."/>
            <person name="Delcher A.L."/>
            <person name="Delehaunty K."/>
            <person name="Do C.B."/>
            <person name="Ebling H."/>
            <person name="Edwards K."/>
            <person name="Eickbush T."/>
            <person name="Evans J.D."/>
            <person name="Filipski A."/>
            <person name="Findeiss S."/>
            <person name="Freyhult E."/>
            <person name="Fulton L."/>
            <person name="Fulton R."/>
            <person name="Garcia A.C."/>
            <person name="Gardiner A."/>
            <person name="Garfield D.A."/>
            <person name="Garvin B.E."/>
            <person name="Gibson G."/>
            <person name="Gilbert D."/>
            <person name="Gnerre S."/>
            <person name="Godfrey J."/>
            <person name="Good R."/>
            <person name="Gotea V."/>
            <person name="Gravely B."/>
            <person name="Greenberg A.J."/>
            <person name="Griffiths-Jones S."/>
            <person name="Gross S."/>
            <person name="Guigo R."/>
            <person name="Gustafson E.A."/>
            <person name="Haerty W."/>
            <person name="Hahn M.W."/>
            <person name="Halligan D.L."/>
            <person name="Halpern A.L."/>
            <person name="Halter G.M."/>
            <person name="Han M.V."/>
            <person name="Heger A."/>
            <person name="Hillier L."/>
            <person name="Hinrichs A.S."/>
            <person name="Holmes I."/>
            <person name="Hoskins R.A."/>
            <person name="Hubisz M.J."/>
            <person name="Hultmark D."/>
            <person name="Huntley M.A."/>
            <person name="Jaffe D.B."/>
            <person name="Jagadeeshan S."/>
            <person name="Jeck W.R."/>
            <person name="Johnson J."/>
            <person name="Jones C.D."/>
            <person name="Jordan W.C."/>
            <person name="Karpen G.H."/>
            <person name="Kataoka E."/>
            <person name="Keightley P.D."/>
            <person name="Kheradpour P."/>
            <person name="Kirkness E.F."/>
            <person name="Koerich L.B."/>
            <person name="Kristiansen K."/>
            <person name="Kudrna D."/>
            <person name="Kulathinal R.J."/>
            <person name="Kumar S."/>
            <person name="Kwok R."/>
            <person name="Lander E."/>
            <person name="Langley C.H."/>
            <person name="Lapoint R."/>
            <person name="Lazzaro B.P."/>
            <person name="Lee S.J."/>
            <person name="Levesque L."/>
            <person name="Li R."/>
            <person name="Lin C.F."/>
            <person name="Lin M.F."/>
            <person name="Lindblad-Toh K."/>
            <person name="Llopart A."/>
            <person name="Long M."/>
            <person name="Low L."/>
            <person name="Lozovsky E."/>
            <person name="Lu J."/>
            <person name="Luo M."/>
            <person name="Machado C.A."/>
            <person name="Makalowski W."/>
            <person name="Marzo M."/>
            <person name="Matsuda M."/>
            <person name="Matzkin L."/>
            <person name="McAllister B."/>
            <person name="McBride C.S."/>
            <person name="McKernan B."/>
            <person name="McKernan K."/>
            <person name="Mendez-Lago M."/>
            <person name="Minx P."/>
            <person name="Mollenhauer M.U."/>
            <person name="Montooth K."/>
            <person name="Mount S.M."/>
            <person name="Mu X."/>
            <person name="Myers E."/>
            <person name="Negre B."/>
            <person name="Newfeld S."/>
            <person name="Nielsen R."/>
            <person name="Noor M.A."/>
            <person name="O'Grady P."/>
            <person name="Pachter L."/>
            <person name="Papaceit M."/>
            <person name="Parisi M.J."/>
            <person name="Parisi M."/>
            <person name="Parts L."/>
            <person name="Pedersen J.S."/>
            <person name="Pesole G."/>
            <person name="Phillippy A.M."/>
            <person name="Ponting C.P."/>
            <person name="Pop M."/>
            <person name="Porcelli D."/>
            <person name="Powell J.R."/>
            <person name="Prohaska S."/>
            <person name="Pruitt K."/>
            <person name="Puig M."/>
            <person name="Quesneville H."/>
            <person name="Ram K.R."/>
            <person name="Rand D."/>
            <person name="Rasmussen M.D."/>
            <person name="Reed L.K."/>
            <person name="Reenan R."/>
            <person name="Reily A."/>
            <person name="Remington K.A."/>
            <person name="Rieger T.T."/>
            <person name="Ritchie M.G."/>
            <person name="Robin C."/>
            <person name="Rogers Y.H."/>
            <person name="Rohde C."/>
            <person name="Rozas J."/>
            <person name="Rubenfield M.J."/>
            <person name="Ruiz A."/>
            <person name="Russo S."/>
            <person name="Salzberg S.L."/>
            <person name="Sanchez-Gracia A."/>
            <person name="Saranga D.J."/>
            <person name="Sato H."/>
            <person name="Schaeffer S.W."/>
            <person name="Schatz M.C."/>
            <person name="Schlenke T."/>
            <person name="Schwartz R."/>
            <person name="Segarra C."/>
            <person name="Singh R.S."/>
            <person name="Sirot L."/>
            <person name="Sirota M."/>
            <person name="Sisneros N.B."/>
            <person name="Smith C.D."/>
            <person name="Smith T.F."/>
            <person name="Spieth J."/>
            <person name="Stage D.E."/>
            <person name="Stark A."/>
            <person name="Stephan W."/>
            <person name="Strausberg R.L."/>
            <person name="Strempel S."/>
            <person name="Sturgill D."/>
            <person name="Sutton G."/>
            <person name="Sutton G.G."/>
            <person name="Tao W."/>
            <person name="Teichmann S."/>
            <person name="Tobari Y.N."/>
            <person name="Tomimura Y."/>
            <person name="Tsolas J.M."/>
            <person name="Valente V.L."/>
            <person name="Venter E."/>
            <person name="Venter J.C."/>
            <person name="Vicario S."/>
            <person name="Vieira F.G."/>
            <person name="Vilella A.J."/>
            <person name="Villasante A."/>
            <person name="Walenz B."/>
            <person name="Wang J."/>
            <person name="Wasserman M."/>
            <person name="Watts T."/>
            <person name="Wilson D."/>
            <person name="Wilson R.K."/>
            <person name="Wing R.A."/>
            <person name="Wolfner M.F."/>
            <person name="Wong A."/>
            <person name="Wong G.K."/>
            <person name="Wu C.I."/>
            <person name="Wu G."/>
            <person name="Yamamoto D."/>
            <person name="Yang H.P."/>
            <person name="Yang S.P."/>
            <person name="Yorke J.A."/>
            <person name="Yoshida K."/>
            <person name="Zdobnov E."/>
            <person name="Zhang P."/>
            <person name="Zhang Y."/>
            <person name="Zimin A.V."/>
            <person name="Baldwin J."/>
            <person name="Abdouelleil A."/>
            <person name="Abdulkadir J."/>
            <person name="Abebe A."/>
            <person name="Abera B."/>
            <person name="Abreu J."/>
            <person name="Acer S.C."/>
            <person name="Aftuck L."/>
            <person name="Alexander A."/>
            <person name="An P."/>
            <person name="Anderson E."/>
            <person name="Anderson S."/>
            <person name="Arachi H."/>
            <person name="Azer M."/>
            <person name="Bachantsang P."/>
            <person name="Barry A."/>
            <person name="Bayul T."/>
            <person name="Berlin A."/>
            <person name="Bessette D."/>
            <person name="Bloom T."/>
            <person name="Blye J."/>
            <person name="Boguslavskiy L."/>
            <person name="Bonnet C."/>
            <person name="Boukhgalter B."/>
            <person name="Bourzgui I."/>
            <person name="Brown A."/>
            <person name="Cahill P."/>
            <person name="Channer S."/>
            <person name="Cheshatsang Y."/>
            <person name="Chuda L."/>
            <person name="Citroen M."/>
            <person name="Collymore A."/>
            <person name="Cooke P."/>
            <person name="Costello M."/>
            <person name="D'Aco K."/>
            <person name="Daza R."/>
            <person name="De Haan G."/>
            <person name="DeGray S."/>
            <person name="DeMaso C."/>
            <person name="Dhargay N."/>
            <person name="Dooley K."/>
            <person name="Dooley E."/>
            <person name="Doricent M."/>
            <person name="Dorje P."/>
            <person name="Dorjee K."/>
            <person name="Dupes A."/>
            <person name="Elong R."/>
            <person name="Falk J."/>
            <person name="Farina A."/>
            <person name="Faro S."/>
            <person name="Ferguson D."/>
            <person name="Fisher S."/>
            <person name="Foley C.D."/>
            <person name="Franke A."/>
            <person name="Friedrich D."/>
            <person name="Gadbois L."/>
            <person name="Gearin G."/>
            <person name="Gearin C.R."/>
            <person name="Giannoukos G."/>
            <person name="Goode T."/>
            <person name="Graham J."/>
            <person name="Grandbois E."/>
            <person name="Grewal S."/>
            <person name="Gyaltsen K."/>
            <person name="Hafez N."/>
            <person name="Hagos B."/>
            <person name="Hall J."/>
            <person name="Henson C."/>
            <person name="Hollinger A."/>
            <person name="Honan T."/>
            <person name="Huard M.D."/>
            <person name="Hughes L."/>
            <person name="Hurhula B."/>
            <person name="Husby M.E."/>
            <person name="Kamat A."/>
            <person name="Kanga B."/>
            <person name="Kashin S."/>
            <person name="Khazanovich D."/>
            <person name="Kisner P."/>
            <person name="Lance K."/>
            <person name="Lara M."/>
            <person name="Lee W."/>
            <person name="Lennon N."/>
            <person name="Letendre F."/>
            <person name="LeVine R."/>
            <person name="Lipovsky A."/>
            <person name="Liu X."/>
            <person name="Liu J."/>
            <person name="Liu S."/>
            <person name="Lokyitsang T."/>
            <person name="Lokyitsang Y."/>
            <person name="Lubonja R."/>
            <person name="Lui A."/>
            <person name="MacDonald P."/>
            <person name="Magnisalis V."/>
            <person name="Maru K."/>
            <person name="Matthews C."/>
            <person name="McCusker W."/>
            <person name="McDonough S."/>
            <person name="Mehta T."/>
            <person name="Meldrim J."/>
            <person name="Meneus L."/>
            <person name="Mihai O."/>
            <person name="Mihalev A."/>
            <person name="Mihova T."/>
            <person name="Mittelman R."/>
            <person name="Mlenga V."/>
            <person name="Montmayeur A."/>
            <person name="Mulrain L."/>
            <person name="Navidi A."/>
            <person name="Naylor J."/>
            <person name="Negash T."/>
            <person name="Nguyen T."/>
            <person name="Nguyen N."/>
            <person name="Nicol R."/>
            <person name="Norbu C."/>
            <person name="Norbu N."/>
            <person name="Novod N."/>
            <person name="O'Neill B."/>
            <person name="Osman S."/>
            <person name="Markiewicz E."/>
            <person name="Oyono O.L."/>
            <person name="Patti C."/>
            <person name="Phunkhang P."/>
            <person name="Pierre F."/>
            <person name="Priest M."/>
            <person name="Raghuraman S."/>
            <person name="Rege F."/>
            <person name="Reyes R."/>
            <person name="Rise C."/>
            <person name="Rogov P."/>
            <person name="Ross K."/>
            <person name="Ryan E."/>
            <person name="Settipalli S."/>
            <person name="Shea T."/>
            <person name="Sherpa N."/>
            <person name="Shi L."/>
            <person name="Shih D."/>
            <person name="Sparrow T."/>
            <person name="Spaulding J."/>
            <person name="Stalker J."/>
            <person name="Stange-Thomann N."/>
            <person name="Stavropoulos S."/>
            <person name="Stone C."/>
            <person name="Strader C."/>
            <person name="Tesfaye S."/>
            <person name="Thomson T."/>
            <person name="Thoulutsang Y."/>
            <person name="Thoulutsang D."/>
            <person name="Topham K."/>
            <person name="Topping I."/>
            <person name="Tsamla T."/>
            <person name="Vassiliev H."/>
            <person name="Vo A."/>
            <person name="Wangchuk T."/>
            <person name="Wangdi T."/>
            <person name="Weiand M."/>
            <person name="Wilkinson J."/>
            <person name="Wilson A."/>
            <person name="Yadav S."/>
            <person name="Young G."/>
            <person name="Yu Q."/>
            <person name="Zembek L."/>
            <person name="Zhong D."/>
            <person name="Zimmer A."/>
            <person name="Zwirko Z."/>
            <person name="Jaffe D.B."/>
            <person name="Alvarez P."/>
            <person name="Brockman W."/>
            <person name="Butler J."/>
            <person name="Chin C."/>
            <person name="Gnerre S."/>
            <person name="Grabherr M."/>
            <person name="Kleber M."/>
            <person name="Mauceli E."/>
            <person name="MacCallum I."/>
        </authorList>
    </citation>
    <scope>NUCLEOTIDE SEQUENCE [LARGE SCALE GENOMIC DNA]</scope>
    <source>
        <strain evidence="3">Tucson 14030-0811.24</strain>
    </source>
</reference>
<dbReference type="OrthoDB" id="7758747at2759"/>
<evidence type="ECO:0000313" key="3">
    <source>
        <dbReference type="Proteomes" id="UP000007798"/>
    </source>
</evidence>
<dbReference type="AlphaFoldDB" id="B4MPL6"/>
<protein>
    <submittedName>
        <fullName evidence="2">GK21724</fullName>
    </submittedName>
</protein>
<feature type="compositionally biased region" description="Acidic residues" evidence="1">
    <location>
        <begin position="177"/>
        <end position="196"/>
    </location>
</feature>
<dbReference type="EMBL" id="CH963849">
    <property type="protein sequence ID" value="EDW74055.1"/>
    <property type="molecule type" value="Genomic_DNA"/>
</dbReference>
<proteinExistence type="predicted"/>
<dbReference type="SMR" id="B4MPL6"/>
<evidence type="ECO:0000256" key="1">
    <source>
        <dbReference type="SAM" id="MobiDB-lite"/>
    </source>
</evidence>
<name>B4MPL6_DROWI</name>
<gene>
    <name evidence="2" type="primary">Dwil\GK21724</name>
    <name evidence="2" type="ORF">Dwil_GK21724</name>
</gene>
<dbReference type="Proteomes" id="UP000007798">
    <property type="component" value="Unassembled WGS sequence"/>
</dbReference>
<organism evidence="3">
    <name type="scientific">Drosophila willistoni</name>
    <name type="common">Fruit fly</name>
    <dbReference type="NCBI Taxonomy" id="7260"/>
    <lineage>
        <taxon>Eukaryota</taxon>
        <taxon>Metazoa</taxon>
        <taxon>Ecdysozoa</taxon>
        <taxon>Arthropoda</taxon>
        <taxon>Hexapoda</taxon>
        <taxon>Insecta</taxon>
        <taxon>Pterygota</taxon>
        <taxon>Neoptera</taxon>
        <taxon>Endopterygota</taxon>
        <taxon>Diptera</taxon>
        <taxon>Brachycera</taxon>
        <taxon>Muscomorpha</taxon>
        <taxon>Ephydroidea</taxon>
        <taxon>Drosophilidae</taxon>
        <taxon>Drosophila</taxon>
        <taxon>Sophophora</taxon>
    </lineage>
</organism>
<sequence length="196" mass="22321">MSTLGAPIFYLSFRPEANSDDSKVVKILDASDLARTCAENWLLKKKLFEYEVTIESLEQLVTTIVDKQHEILGEMFRLQAENSELKTECHQQREYHTMERNALIKELYDIQTFYSQKIQLAFEQKKQKEQEQSVKDEESEDESESNEESSIASSDDDPSETDSIASTASTSPCSTDSENESSETEEESSLTESESD</sequence>
<keyword evidence="3" id="KW-1185">Reference proteome</keyword>
<feature type="compositionally biased region" description="Acidic residues" evidence="1">
    <location>
        <begin position="137"/>
        <end position="147"/>
    </location>
</feature>
<accession>B4MPL6</accession>
<feature type="compositionally biased region" description="Polar residues" evidence="1">
    <location>
        <begin position="161"/>
        <end position="173"/>
    </location>
</feature>
<dbReference type="InParanoid" id="B4MPL6"/>
<dbReference type="HOGENOM" id="CLU_076717_0_0_1"/>
<evidence type="ECO:0000313" key="2">
    <source>
        <dbReference type="EMBL" id="EDW74055.1"/>
    </source>
</evidence>